<name>A0A285JLH2_9ACTN</name>
<dbReference type="PANTHER" id="PTHR42852">
    <property type="entry name" value="THIOL:DISULFIDE INTERCHANGE PROTEIN DSBE"/>
    <property type="match status" value="1"/>
</dbReference>
<dbReference type="Gene3D" id="3.40.30.10">
    <property type="entry name" value="Glutaredoxin"/>
    <property type="match status" value="1"/>
</dbReference>
<protein>
    <submittedName>
        <fullName evidence="2">Peroxiredoxin</fullName>
    </submittedName>
</protein>
<proteinExistence type="predicted"/>
<dbReference type="SUPFAM" id="SSF52833">
    <property type="entry name" value="Thioredoxin-like"/>
    <property type="match status" value="1"/>
</dbReference>
<dbReference type="PROSITE" id="PS51352">
    <property type="entry name" value="THIOREDOXIN_2"/>
    <property type="match status" value="1"/>
</dbReference>
<dbReference type="InterPro" id="IPR041017">
    <property type="entry name" value="Thioredoxin_10"/>
</dbReference>
<dbReference type="InterPro" id="IPR013766">
    <property type="entry name" value="Thioredoxin_domain"/>
</dbReference>
<dbReference type="GO" id="GO:0016209">
    <property type="term" value="F:antioxidant activity"/>
    <property type="evidence" value="ECO:0007669"/>
    <property type="project" value="InterPro"/>
</dbReference>
<dbReference type="OrthoDB" id="9811352at2"/>
<sequence>MFSGTHHLPKEGRLPLLDGATGWLNGEPLRTEDLRGKVVLVNFWTFTCVNWLRQLPYVRAWHEKYASQGLVVLGVHTPEFRFEHDLDDVRREMRADSIDYPVALDNEYGVWRAFDNHYWPALYLADAEGNIRFHHFGEGEYERTEKAIQRLLHEAGADPGHDLVVVEPRPVEEAADWSTLESQENYTGYDRTERFASPDGLVLGKPHQYALPDTLGLNEWSLEGDWTMNEQATVSNTAGARLLYRFHARDLNIVAGAAHPVRFQILIDGEPPAAAAGQDIDADGYGTLGDRRLYQLLRQPDPITDHTVEITFLDPAAETYSFTFG</sequence>
<dbReference type="Pfam" id="PF00578">
    <property type="entry name" value="AhpC-TSA"/>
    <property type="match status" value="1"/>
</dbReference>
<evidence type="ECO:0000313" key="2">
    <source>
        <dbReference type="EMBL" id="SNY61125.1"/>
    </source>
</evidence>
<dbReference type="RefSeq" id="WP_097326253.1">
    <property type="nucleotide sequence ID" value="NZ_OBDY01000022.1"/>
</dbReference>
<dbReference type="GO" id="GO:0016491">
    <property type="term" value="F:oxidoreductase activity"/>
    <property type="evidence" value="ECO:0007669"/>
    <property type="project" value="InterPro"/>
</dbReference>
<evidence type="ECO:0000313" key="3">
    <source>
        <dbReference type="Proteomes" id="UP000219612"/>
    </source>
</evidence>
<dbReference type="Proteomes" id="UP000219612">
    <property type="component" value="Unassembled WGS sequence"/>
</dbReference>
<feature type="domain" description="Thioredoxin" evidence="1">
    <location>
        <begin position="8"/>
        <end position="153"/>
    </location>
</feature>
<dbReference type="InterPro" id="IPR036249">
    <property type="entry name" value="Thioredoxin-like_sf"/>
</dbReference>
<dbReference type="PANTHER" id="PTHR42852:SF13">
    <property type="entry name" value="PROTEIN DIPZ"/>
    <property type="match status" value="1"/>
</dbReference>
<accession>A0A285JLH2</accession>
<evidence type="ECO:0000259" key="1">
    <source>
        <dbReference type="PROSITE" id="PS51352"/>
    </source>
</evidence>
<dbReference type="InterPro" id="IPR000866">
    <property type="entry name" value="AhpC/TSA"/>
</dbReference>
<keyword evidence="3" id="KW-1185">Reference proteome</keyword>
<dbReference type="InterPro" id="IPR050553">
    <property type="entry name" value="Thioredoxin_ResA/DsbE_sf"/>
</dbReference>
<dbReference type="Pfam" id="PF17991">
    <property type="entry name" value="Thioredoxin_10"/>
    <property type="match status" value="1"/>
</dbReference>
<gene>
    <name evidence="2" type="ORF">SAMN05421748_12289</name>
</gene>
<organism evidence="2 3">
    <name type="scientific">Paractinoplanes atraurantiacus</name>
    <dbReference type="NCBI Taxonomy" id="1036182"/>
    <lineage>
        <taxon>Bacteria</taxon>
        <taxon>Bacillati</taxon>
        <taxon>Actinomycetota</taxon>
        <taxon>Actinomycetes</taxon>
        <taxon>Micromonosporales</taxon>
        <taxon>Micromonosporaceae</taxon>
        <taxon>Paractinoplanes</taxon>
    </lineage>
</organism>
<reference evidence="3" key="1">
    <citation type="submission" date="2017-09" db="EMBL/GenBank/DDBJ databases">
        <authorList>
            <person name="Varghese N."/>
            <person name="Submissions S."/>
        </authorList>
    </citation>
    <scope>NUCLEOTIDE SEQUENCE [LARGE SCALE GENOMIC DNA]</scope>
    <source>
        <strain evidence="3">CGMCC 4.6857</strain>
    </source>
</reference>
<dbReference type="EMBL" id="OBDY01000022">
    <property type="protein sequence ID" value="SNY61125.1"/>
    <property type="molecule type" value="Genomic_DNA"/>
</dbReference>
<dbReference type="Gene3D" id="2.60.120.260">
    <property type="entry name" value="Galactose-binding domain-like"/>
    <property type="match status" value="1"/>
</dbReference>
<dbReference type="AlphaFoldDB" id="A0A285JLH2"/>